<dbReference type="SUPFAM" id="SSF56300">
    <property type="entry name" value="Metallo-dependent phosphatases"/>
    <property type="match status" value="1"/>
</dbReference>
<organism evidence="1 2">
    <name type="scientific">Pseudomonas nitroreducens</name>
    <dbReference type="NCBI Taxonomy" id="46680"/>
    <lineage>
        <taxon>Bacteria</taxon>
        <taxon>Pseudomonadati</taxon>
        <taxon>Pseudomonadota</taxon>
        <taxon>Gammaproteobacteria</taxon>
        <taxon>Pseudomonadales</taxon>
        <taxon>Pseudomonadaceae</taxon>
        <taxon>Pseudomonas</taxon>
    </lineage>
</organism>
<dbReference type="RefSeq" id="WP_196913092.1">
    <property type="nucleotide sequence ID" value="NZ_JADTFC010000050.1"/>
</dbReference>
<keyword evidence="2" id="KW-1185">Reference proteome</keyword>
<dbReference type="InterPro" id="IPR029052">
    <property type="entry name" value="Metallo-depent_PP-like"/>
</dbReference>
<accession>A0ABS0KN50</accession>
<name>A0ABS0KN50_PSENT</name>
<gene>
    <name evidence="1" type="ORF">I5I61_18820</name>
</gene>
<reference evidence="1 2" key="1">
    <citation type="submission" date="2020-11" db="EMBL/GenBank/DDBJ databases">
        <title>Enhanced detection system for hospital associated transmission using whole genome sequencing surveillance.</title>
        <authorList>
            <person name="Harrison L.H."/>
            <person name="Van Tyne D."/>
            <person name="Marsh J.W."/>
            <person name="Griffith M.P."/>
            <person name="Snyder D.J."/>
            <person name="Cooper V.S."/>
            <person name="Mustapha M."/>
        </authorList>
    </citation>
    <scope>NUCLEOTIDE SEQUENCE [LARGE SCALE GENOMIC DNA]</scope>
    <source>
        <strain evidence="1 2">PSA00705</strain>
    </source>
</reference>
<sequence>MSQRKATDEQLIEALQHKTVPEVAALFGMHPRRVYEHKSRLQREIQAPIVQLPPAADLTYGELVQDRIRRYKRKMQHEEGRKLINVRVPIEGPYALVFMGDPHVDDDGTDWMTLQRDIQIINGTEGMYACNVGDTTNNWVGRLARLYGEQSTSAKEAWILAEGFIKELKHKWLFLIGGNHDAWSGAGDPLDWITGSVNALYQSSECRLSVNSGKHSIVINARHDFAGHSMWNPAHGVMKAVQMGTWDHISVCGHKHVTGYMPLKSPSGRICHAMQVSSYKIFDRYAREKGFRDQNISPAMVAVVNPAYPDHDPRMITILHDVAEAAEFLRWKREKEAA</sequence>
<evidence type="ECO:0000313" key="1">
    <source>
        <dbReference type="EMBL" id="MBG6289512.1"/>
    </source>
</evidence>
<proteinExistence type="predicted"/>
<dbReference type="EMBL" id="JADTFC010000050">
    <property type="protein sequence ID" value="MBG6289512.1"/>
    <property type="molecule type" value="Genomic_DNA"/>
</dbReference>
<protein>
    <recommendedName>
        <fullName evidence="3">Calcineurin-like phosphoesterase domain-containing protein</fullName>
    </recommendedName>
</protein>
<evidence type="ECO:0008006" key="3">
    <source>
        <dbReference type="Google" id="ProtNLM"/>
    </source>
</evidence>
<dbReference type="Proteomes" id="UP000608450">
    <property type="component" value="Unassembled WGS sequence"/>
</dbReference>
<comment type="caution">
    <text evidence="1">The sequence shown here is derived from an EMBL/GenBank/DDBJ whole genome shotgun (WGS) entry which is preliminary data.</text>
</comment>
<evidence type="ECO:0000313" key="2">
    <source>
        <dbReference type="Proteomes" id="UP000608450"/>
    </source>
</evidence>